<feature type="region of interest" description="Disordered" evidence="1">
    <location>
        <begin position="159"/>
        <end position="196"/>
    </location>
</feature>
<feature type="signal peptide" evidence="2">
    <location>
        <begin position="1"/>
        <end position="32"/>
    </location>
</feature>
<evidence type="ECO:0000313" key="5">
    <source>
        <dbReference type="Proteomes" id="UP000320672"/>
    </source>
</evidence>
<dbReference type="Proteomes" id="UP000320672">
    <property type="component" value="Chromosome"/>
</dbReference>
<keyword evidence="2" id="KW-0732">Signal</keyword>
<reference evidence="4 5" key="1">
    <citation type="submission" date="2019-02" db="EMBL/GenBank/DDBJ databases">
        <title>Deep-cultivation of Planctomycetes and their phenomic and genomic characterization uncovers novel biology.</title>
        <authorList>
            <person name="Wiegand S."/>
            <person name="Jogler M."/>
            <person name="Boedeker C."/>
            <person name="Pinto D."/>
            <person name="Vollmers J."/>
            <person name="Rivas-Marin E."/>
            <person name="Kohn T."/>
            <person name="Peeters S.H."/>
            <person name="Heuer A."/>
            <person name="Rast P."/>
            <person name="Oberbeckmann S."/>
            <person name="Bunk B."/>
            <person name="Jeske O."/>
            <person name="Meyerdierks A."/>
            <person name="Storesund J.E."/>
            <person name="Kallscheuer N."/>
            <person name="Luecker S."/>
            <person name="Lage O.M."/>
            <person name="Pohl T."/>
            <person name="Merkel B.J."/>
            <person name="Hornburger P."/>
            <person name="Mueller R.-W."/>
            <person name="Bruemmer F."/>
            <person name="Labrenz M."/>
            <person name="Spormann A.M."/>
            <person name="Op den Camp H."/>
            <person name="Overmann J."/>
            <person name="Amann R."/>
            <person name="Jetten M.S.M."/>
            <person name="Mascher T."/>
            <person name="Medema M.H."/>
            <person name="Devos D.P."/>
            <person name="Kaster A.-K."/>
            <person name="Ovreas L."/>
            <person name="Rohde M."/>
            <person name="Galperin M.Y."/>
            <person name="Jogler C."/>
        </authorList>
    </citation>
    <scope>NUCLEOTIDE SEQUENCE [LARGE SCALE GENOMIC DNA]</scope>
    <source>
        <strain evidence="4 5">FF011L</strain>
    </source>
</reference>
<evidence type="ECO:0000259" key="3">
    <source>
        <dbReference type="Pfam" id="PF13629"/>
    </source>
</evidence>
<organism evidence="4 5">
    <name type="scientific">Roseimaritima multifibrata</name>
    <dbReference type="NCBI Taxonomy" id="1930274"/>
    <lineage>
        <taxon>Bacteria</taxon>
        <taxon>Pseudomonadati</taxon>
        <taxon>Planctomycetota</taxon>
        <taxon>Planctomycetia</taxon>
        <taxon>Pirellulales</taxon>
        <taxon>Pirellulaceae</taxon>
        <taxon>Roseimaritima</taxon>
    </lineage>
</organism>
<gene>
    <name evidence="4" type="ORF">FF011L_00570</name>
</gene>
<evidence type="ECO:0000313" key="4">
    <source>
        <dbReference type="EMBL" id="QDS91328.1"/>
    </source>
</evidence>
<feature type="domain" description="Pilus formation protein N-terminal" evidence="3">
    <location>
        <begin position="458"/>
        <end position="528"/>
    </location>
</feature>
<feature type="region of interest" description="Disordered" evidence="1">
    <location>
        <begin position="215"/>
        <end position="247"/>
    </location>
</feature>
<dbReference type="InterPro" id="IPR032789">
    <property type="entry name" value="T2SS-T3SS_pil_N"/>
</dbReference>
<dbReference type="Pfam" id="PF13629">
    <property type="entry name" value="T2SS-T3SS_pil_N"/>
    <property type="match status" value="1"/>
</dbReference>
<protein>
    <recommendedName>
        <fullName evidence="3">Pilus formation protein N-terminal domain-containing protein</fullName>
    </recommendedName>
</protein>
<dbReference type="RefSeq" id="WP_218932910.1">
    <property type="nucleotide sequence ID" value="NZ_CP036262.1"/>
</dbReference>
<dbReference type="KEGG" id="rml:FF011L_00570"/>
<feature type="chain" id="PRO_5022041397" description="Pilus formation protein N-terminal domain-containing protein" evidence="2">
    <location>
        <begin position="33"/>
        <end position="601"/>
    </location>
</feature>
<keyword evidence="5" id="KW-1185">Reference proteome</keyword>
<dbReference type="AlphaFoldDB" id="A0A517M8V5"/>
<evidence type="ECO:0000256" key="1">
    <source>
        <dbReference type="SAM" id="MobiDB-lite"/>
    </source>
</evidence>
<dbReference type="EMBL" id="CP036262">
    <property type="protein sequence ID" value="QDS91328.1"/>
    <property type="molecule type" value="Genomic_DNA"/>
</dbReference>
<proteinExistence type="predicted"/>
<accession>A0A517M8V5</accession>
<evidence type="ECO:0000256" key="2">
    <source>
        <dbReference type="SAM" id="SignalP"/>
    </source>
</evidence>
<sequence precursor="true">MLSSKHERRITRKVLRATIAAIVVATATPVVSADSPVEKSKGVLPLLPVNVGPYKSDASTGILKPEADQGLGAHPNPYCKTAPPVADEISLVSGQRQPTKLKLDQALADLLPISQNSKSPAETTAAASVGIPEHLWEPPLLSTDGTVELVRPRTTMRLRALSSPDHVPKSRLQLKPSGAVASPEPDSAPVNRHLSDQVRLPVSLSLSDKSALKMSLGDMEPSSDVQAPKRDSEPVTMQLSSPLPKRKAITLTMSDASQGTSENKSPNKGLIIASREADLPIHRNQFATMPTEFIPVPTAEALPPAALAEEPRPLLKEVEKPKSAQSAFGKLFRGKASKPETPAPMEESVIASEEALPVTPEAEIVRENAQMSLSLTDVEKPKSAQSAFGKLFRVKASKPETPAPMEESVIASEEALPVTPEAEIVRENAQVSLSLTDVEKSNPESAAKQMGFAVSRPTVISMDAADVKPLTLDGSLKHFRIENPSICQVLSVGSSELRIIGQMQGQTRLMVWLESTPANQPLRYQVNVQHLETEADKLVQTATQLNRVLAANFAASDVEVSVSSARLVVTGQVADDAQARQILQLIRKACLVPVVDQLLVR</sequence>
<name>A0A517M8V5_9BACT</name>